<dbReference type="Proteomes" id="UP000030655">
    <property type="component" value="Unassembled WGS sequence"/>
</dbReference>
<keyword evidence="6" id="KW-0021">Allosteric enzyme</keyword>
<dbReference type="InterPro" id="IPR015912">
    <property type="entry name" value="Phosphofructokinase_CS"/>
</dbReference>
<dbReference type="EC" id="2.7.1.11" evidence="4"/>
<dbReference type="Gene3D" id="3.40.50.450">
    <property type="match status" value="2"/>
</dbReference>
<keyword evidence="10 16" id="KW-0418">Kinase</keyword>
<keyword evidence="8" id="KW-0479">Metal-binding</keyword>
<evidence type="ECO:0000256" key="4">
    <source>
        <dbReference type="ARBA" id="ARBA00012055"/>
    </source>
</evidence>
<evidence type="ECO:0000256" key="2">
    <source>
        <dbReference type="ARBA" id="ARBA00004496"/>
    </source>
</evidence>
<keyword evidence="9" id="KW-0547">Nucleotide-binding</keyword>
<dbReference type="Gene3D" id="3.40.50.460">
    <property type="entry name" value="Phosphofructokinase domain"/>
    <property type="match status" value="2"/>
</dbReference>
<dbReference type="HOGENOM" id="CLU_011053_2_0_1"/>
<evidence type="ECO:0000256" key="11">
    <source>
        <dbReference type="ARBA" id="ARBA00022840"/>
    </source>
</evidence>
<dbReference type="AlphaFoldDB" id="A0A059EZS9"/>
<evidence type="ECO:0000256" key="6">
    <source>
        <dbReference type="ARBA" id="ARBA00022533"/>
    </source>
</evidence>
<evidence type="ECO:0000256" key="12">
    <source>
        <dbReference type="ARBA" id="ARBA00022842"/>
    </source>
</evidence>
<dbReference type="InterPro" id="IPR035966">
    <property type="entry name" value="PKF_sf"/>
</dbReference>
<keyword evidence="11" id="KW-0067">ATP-binding</keyword>
<protein>
    <recommendedName>
        <fullName evidence="4">6-phosphofructokinase</fullName>
        <ecNumber evidence="4">2.7.1.11</ecNumber>
    </recommendedName>
</protein>
<feature type="domain" description="Phosphofructokinase" evidence="15">
    <location>
        <begin position="482"/>
        <end position="766"/>
    </location>
</feature>
<evidence type="ECO:0000256" key="10">
    <source>
        <dbReference type="ARBA" id="ARBA00022777"/>
    </source>
</evidence>
<reference evidence="17" key="1">
    <citation type="submission" date="2013-02" db="EMBL/GenBank/DDBJ databases">
        <authorList>
            <consortium name="The Broad Institute Genome Sequencing Platform"/>
            <person name="Cuomo C."/>
            <person name="Becnel J."/>
            <person name="Sanscrainte N."/>
            <person name="Walker B."/>
            <person name="Young S.K."/>
            <person name="Zeng Q."/>
            <person name="Gargeya S."/>
            <person name="Fitzgerald M."/>
            <person name="Haas B."/>
            <person name="Abouelleil A."/>
            <person name="Alvarado L."/>
            <person name="Arachchi H.M."/>
            <person name="Berlin A.M."/>
            <person name="Chapman S.B."/>
            <person name="Dewar J."/>
            <person name="Goldberg J."/>
            <person name="Griggs A."/>
            <person name="Gujja S."/>
            <person name="Hansen M."/>
            <person name="Howarth C."/>
            <person name="Imamovic A."/>
            <person name="Larimer J."/>
            <person name="McCowan C."/>
            <person name="Murphy C."/>
            <person name="Neiman D."/>
            <person name="Pearson M."/>
            <person name="Priest M."/>
            <person name="Roberts A."/>
            <person name="Saif S."/>
            <person name="Shea T."/>
            <person name="Sisk P."/>
            <person name="Sykes S."/>
            <person name="Wortman J."/>
            <person name="Nusbaum C."/>
            <person name="Birren B."/>
        </authorList>
    </citation>
    <scope>NUCLEOTIDE SEQUENCE [LARGE SCALE GENOMIC DNA]</scope>
    <source>
        <strain evidence="17">PRA339</strain>
    </source>
</reference>
<dbReference type="PROSITE" id="PS00433">
    <property type="entry name" value="PHOSPHOFRUCTOKINASE"/>
    <property type="match status" value="1"/>
</dbReference>
<feature type="domain" description="Phosphofructokinase" evidence="15">
    <location>
        <begin position="106"/>
        <end position="406"/>
    </location>
</feature>
<dbReference type="UniPathway" id="UPA00109">
    <property type="reaction ID" value="UER00182"/>
</dbReference>
<dbReference type="STRING" id="1288291.A0A059EZS9"/>
<keyword evidence="7" id="KW-0808">Transferase</keyword>
<evidence type="ECO:0000259" key="15">
    <source>
        <dbReference type="Pfam" id="PF00365"/>
    </source>
</evidence>
<organism evidence="16 17">
    <name type="scientific">Anncaliia algerae PRA339</name>
    <dbReference type="NCBI Taxonomy" id="1288291"/>
    <lineage>
        <taxon>Eukaryota</taxon>
        <taxon>Fungi</taxon>
        <taxon>Fungi incertae sedis</taxon>
        <taxon>Microsporidia</taxon>
        <taxon>Tubulinosematoidea</taxon>
        <taxon>Tubulinosematidae</taxon>
        <taxon>Anncaliia</taxon>
    </lineage>
</organism>
<dbReference type="OrthoDB" id="537915at2759"/>
<comment type="catalytic activity">
    <reaction evidence="14">
        <text>beta-D-fructose 6-phosphate + ATP = beta-D-fructose 1,6-bisphosphate + ADP + H(+)</text>
        <dbReference type="Rhea" id="RHEA:16109"/>
        <dbReference type="ChEBI" id="CHEBI:15378"/>
        <dbReference type="ChEBI" id="CHEBI:30616"/>
        <dbReference type="ChEBI" id="CHEBI:32966"/>
        <dbReference type="ChEBI" id="CHEBI:57634"/>
        <dbReference type="ChEBI" id="CHEBI:456216"/>
        <dbReference type="EC" id="2.7.1.11"/>
    </reaction>
</comment>
<dbReference type="InterPro" id="IPR022953">
    <property type="entry name" value="ATP_PFK"/>
</dbReference>
<evidence type="ECO:0000256" key="1">
    <source>
        <dbReference type="ARBA" id="ARBA00001946"/>
    </source>
</evidence>
<dbReference type="PANTHER" id="PTHR13697:SF4">
    <property type="entry name" value="ATP-DEPENDENT 6-PHOSPHOFRUCTOKINASE"/>
    <property type="match status" value="1"/>
</dbReference>
<accession>A0A059EZS9</accession>
<keyword evidence="17" id="KW-1185">Reference proteome</keyword>
<dbReference type="PANTHER" id="PTHR13697">
    <property type="entry name" value="PHOSPHOFRUCTOKINASE"/>
    <property type="match status" value="1"/>
</dbReference>
<evidence type="ECO:0000256" key="5">
    <source>
        <dbReference type="ARBA" id="ARBA00022490"/>
    </source>
</evidence>
<evidence type="ECO:0000256" key="9">
    <source>
        <dbReference type="ARBA" id="ARBA00022741"/>
    </source>
</evidence>
<sequence length="826" mass="91420">MQRNIKEFVLKTDDPKLEEGGEIYKRLGLDVYYTDEGIHIKSSDSTHIKSVGKEIHLHVYSIDILKRIVDAGIVSENDKHNIPLHLTDEYGNVILASFMPKEKVRNIAVVTSGGDAPGMNPAIRAAVRTGIKWDANVYGIYYGYEGMIQDNIKLLEWNNTNSIIDEGGTILFSARSKGFREKESRKEAVFNLAKRKIEGMLVLGGDGSIQGGTILRNEFHEHVEALIKEGRLPEDTPKTLNLVAIPASIDNDIPYTDISLGADTALHRVVESVDSVITTMISHDRIFVMEVMGRDCGWIALMSAFATGADFVFIPEAPNNNWKEDMISSIQEVRSKGKKGIFVIVSEGAIDENKNKITSQEIVNHLITKTSVEVKLLKLGHLQRGGAPSAFDRISGTLLAIKATEYLLSGPEKDPVLVSCQSGSFQFTPLDDFFNSKARIVKYQENGEFPKIMGERDVYFKRALALYEQLRHKKLSTNVKKKIGILHCGGRAGGMNTTLNAVVRYAKSLGNDVIVFQDGFDGLLNEQFTIPKEYEYVSHIASGGSAIGTGVPRFDDADKVMEILLKLNITSLILIGGSSGLLMIEILSKIIKERNIRIDLVLIPSTTANNVPGTELSLGCDTALNCIAKACEVLRLSSMSMKRNVFILEVHGGNCGFLSLMGGIAAGAFDAFIPERKYLIGHLSDTAKRIRYKYKDGARTPLLLIRNEKTFTSLSTDAFSTLLKCDSDFLFDTKYCVLGYLQQGANPSPMDRINSTVLGIKALDLIFKTDTEKIAEKEFYVGVIGIQGKSVIFTDIDDAMKNFDREKLVDKNPFWLQYASTCRSLE</sequence>
<dbReference type="GO" id="GO:0005945">
    <property type="term" value="C:6-phosphofructokinase complex"/>
    <property type="evidence" value="ECO:0007669"/>
    <property type="project" value="EnsemblFungi"/>
</dbReference>
<dbReference type="GO" id="GO:0003872">
    <property type="term" value="F:6-phosphofructokinase activity"/>
    <property type="evidence" value="ECO:0007669"/>
    <property type="project" value="UniProtKB-EC"/>
</dbReference>
<dbReference type="GO" id="GO:0005524">
    <property type="term" value="F:ATP binding"/>
    <property type="evidence" value="ECO:0007669"/>
    <property type="project" value="UniProtKB-KW"/>
</dbReference>
<dbReference type="SUPFAM" id="SSF53784">
    <property type="entry name" value="Phosphofructokinase"/>
    <property type="match status" value="2"/>
</dbReference>
<evidence type="ECO:0000313" key="16">
    <source>
        <dbReference type="EMBL" id="KCZ80420.1"/>
    </source>
</evidence>
<comment type="pathway">
    <text evidence="3">Carbohydrate degradation; glycolysis; D-glyceraldehyde 3-phosphate and glycerone phosphate from D-glucose: step 3/4.</text>
</comment>
<evidence type="ECO:0000313" key="17">
    <source>
        <dbReference type="Proteomes" id="UP000030655"/>
    </source>
</evidence>
<proteinExistence type="predicted"/>
<dbReference type="GO" id="GO:0006002">
    <property type="term" value="P:fructose 6-phosphate metabolic process"/>
    <property type="evidence" value="ECO:0007669"/>
    <property type="project" value="InterPro"/>
</dbReference>
<comment type="subcellular location">
    <subcellularLocation>
        <location evidence="2">Cytoplasm</location>
    </subcellularLocation>
</comment>
<dbReference type="GO" id="GO:0016208">
    <property type="term" value="F:AMP binding"/>
    <property type="evidence" value="ECO:0007669"/>
    <property type="project" value="TreeGrafter"/>
</dbReference>
<dbReference type="GO" id="GO:0048029">
    <property type="term" value="F:monosaccharide binding"/>
    <property type="evidence" value="ECO:0007669"/>
    <property type="project" value="TreeGrafter"/>
</dbReference>
<evidence type="ECO:0000256" key="3">
    <source>
        <dbReference type="ARBA" id="ARBA00004679"/>
    </source>
</evidence>
<dbReference type="GO" id="GO:0046872">
    <property type="term" value="F:metal ion binding"/>
    <property type="evidence" value="ECO:0007669"/>
    <property type="project" value="UniProtKB-KW"/>
</dbReference>
<comment type="cofactor">
    <cofactor evidence="1">
        <name>Mg(2+)</name>
        <dbReference type="ChEBI" id="CHEBI:18420"/>
    </cofactor>
</comment>
<dbReference type="GO" id="GO:0030388">
    <property type="term" value="P:fructose 1,6-bisphosphate metabolic process"/>
    <property type="evidence" value="ECO:0007669"/>
    <property type="project" value="TreeGrafter"/>
</dbReference>
<dbReference type="GO" id="GO:0061621">
    <property type="term" value="P:canonical glycolysis"/>
    <property type="evidence" value="ECO:0007669"/>
    <property type="project" value="TreeGrafter"/>
</dbReference>
<dbReference type="FunFam" id="3.40.50.460:FF:000002">
    <property type="entry name" value="ATP-dependent 6-phosphofructokinase"/>
    <property type="match status" value="1"/>
</dbReference>
<dbReference type="EMBL" id="KK365182">
    <property type="protein sequence ID" value="KCZ80420.1"/>
    <property type="molecule type" value="Genomic_DNA"/>
</dbReference>
<dbReference type="VEuPathDB" id="MicrosporidiaDB:H312_02188"/>
<evidence type="ECO:0000256" key="8">
    <source>
        <dbReference type="ARBA" id="ARBA00022723"/>
    </source>
</evidence>
<reference evidence="16 17" key="2">
    <citation type="submission" date="2014-03" db="EMBL/GenBank/DDBJ databases">
        <title>The Genome Sequence of Anncaliia algerae insect isolate PRA339.</title>
        <authorList>
            <consortium name="The Broad Institute Genome Sequencing Platform"/>
            <consortium name="The Broad Institute Genome Sequencing Center for Infectious Disease"/>
            <person name="Cuomo C."/>
            <person name="Becnel J."/>
            <person name="Sanscrainte N."/>
            <person name="Walker B."/>
            <person name="Young S.K."/>
            <person name="Zeng Q."/>
            <person name="Gargeya S."/>
            <person name="Fitzgerald M."/>
            <person name="Haas B."/>
            <person name="Abouelleil A."/>
            <person name="Alvarado L."/>
            <person name="Arachchi H.M."/>
            <person name="Berlin A.M."/>
            <person name="Chapman S.B."/>
            <person name="Dewar J."/>
            <person name="Goldberg J."/>
            <person name="Griggs A."/>
            <person name="Gujja S."/>
            <person name="Hansen M."/>
            <person name="Howarth C."/>
            <person name="Imamovic A."/>
            <person name="Larimer J."/>
            <person name="McCowan C."/>
            <person name="Murphy C."/>
            <person name="Neiman D."/>
            <person name="Pearson M."/>
            <person name="Priest M."/>
            <person name="Roberts A."/>
            <person name="Saif S."/>
            <person name="Shea T."/>
            <person name="Sisk P."/>
            <person name="Sykes S."/>
            <person name="Wortman J."/>
            <person name="Nusbaum C."/>
            <person name="Birren B."/>
        </authorList>
    </citation>
    <scope>NUCLEOTIDE SEQUENCE [LARGE SCALE GENOMIC DNA]</scope>
    <source>
        <strain evidence="16 17">PRA339</strain>
    </source>
</reference>
<name>A0A059EZS9_9MICR</name>
<evidence type="ECO:0000256" key="13">
    <source>
        <dbReference type="ARBA" id="ARBA00023152"/>
    </source>
</evidence>
<dbReference type="GO" id="GO:0042802">
    <property type="term" value="F:identical protein binding"/>
    <property type="evidence" value="ECO:0007669"/>
    <property type="project" value="TreeGrafter"/>
</dbReference>
<keyword evidence="13" id="KW-0324">Glycolysis</keyword>
<keyword evidence="12" id="KW-0460">Magnesium</keyword>
<evidence type="ECO:0000256" key="7">
    <source>
        <dbReference type="ARBA" id="ARBA00022679"/>
    </source>
</evidence>
<dbReference type="GO" id="GO:0070095">
    <property type="term" value="F:fructose-6-phosphate binding"/>
    <property type="evidence" value="ECO:0007669"/>
    <property type="project" value="EnsemblFungi"/>
</dbReference>
<dbReference type="PRINTS" id="PR00476">
    <property type="entry name" value="PHFRCTKINASE"/>
</dbReference>
<dbReference type="InterPro" id="IPR000023">
    <property type="entry name" value="Phosphofructokinase_dom"/>
</dbReference>
<keyword evidence="5" id="KW-0963">Cytoplasm</keyword>
<dbReference type="Pfam" id="PF00365">
    <property type="entry name" value="PFK"/>
    <property type="match status" value="2"/>
</dbReference>
<evidence type="ECO:0000256" key="14">
    <source>
        <dbReference type="ARBA" id="ARBA00048070"/>
    </source>
</evidence>
<gene>
    <name evidence="16" type="ORF">H312_02188</name>
</gene>